<proteinExistence type="predicted"/>
<keyword evidence="2" id="KW-1185">Reference proteome</keyword>
<accession>A0A0S4LPL0</accession>
<dbReference type="AlphaFoldDB" id="A0A0S4LPL0"/>
<dbReference type="STRING" id="1742972.COMA1_60126"/>
<name>A0A0S4LPL0_9BACT</name>
<reference evidence="1 2" key="1">
    <citation type="submission" date="2015-10" db="EMBL/GenBank/DDBJ databases">
        <authorList>
            <person name="Gilbert D.G."/>
        </authorList>
    </citation>
    <scope>NUCLEOTIDE SEQUENCE [LARGE SCALE GENOMIC DNA]</scope>
    <source>
        <strain evidence="1">COMA1</strain>
    </source>
</reference>
<evidence type="ECO:0000313" key="1">
    <source>
        <dbReference type="EMBL" id="CUS38862.1"/>
    </source>
</evidence>
<organism evidence="1 2">
    <name type="scientific">Candidatus Nitrospira nitrosa</name>
    <dbReference type="NCBI Taxonomy" id="1742972"/>
    <lineage>
        <taxon>Bacteria</taxon>
        <taxon>Pseudomonadati</taxon>
        <taxon>Nitrospirota</taxon>
        <taxon>Nitrospiria</taxon>
        <taxon>Nitrospirales</taxon>
        <taxon>Nitrospiraceae</taxon>
        <taxon>Nitrospira</taxon>
    </lineage>
</organism>
<evidence type="ECO:0000313" key="2">
    <source>
        <dbReference type="Proteomes" id="UP000199032"/>
    </source>
</evidence>
<protein>
    <submittedName>
        <fullName evidence="1">Uncharacterized protein</fullName>
    </submittedName>
</protein>
<dbReference type="Proteomes" id="UP000199032">
    <property type="component" value="Unassembled WGS sequence"/>
</dbReference>
<gene>
    <name evidence="1" type="ORF">COMA1_60126</name>
</gene>
<sequence length="526" mass="57992">MPFLHVEPLSEARTPLAVFFSIQYASRNSLKPFLSRFAHGGSVRWGGIFPISVILAGCLAFLSTGCSPSVNRYLLIEQSLLAGHPQQAAAIVEQTKDEYGAKGRLLYGMDRGLVLQVAGEYQQSSAVLEQAEDDVERLYTRSIRTETAAFLTNDNMLPYEGDAYEHVMINVVKALNYAVQGQIQEALVEVRRIDHRLNVLGDRVKDLDKYRNDGFARYLSGILYEAAGDLNNAFIAYRNAYEAYRTMKGWSRMSPPPSLQADLLRTAEALGLNTELESYRQTFPDATWSPISSSSGEALAHVVMISYNGRAPRKEDMFLDLPISLDAAQLVLLNRGVFRGPYQRDRMADSLLYGLNGRVVRVALPRLVPQKTRVAFEDLTLTDAQGRLFSARSERAQDVTALAEKGLSERMPGMATKAVARAATKFAMAEGVSFGARRAVGKDAAPWVGLLVELFAKGIAVASEEADKRSWQTLPDEIHVARAWVPAGQYQVSVRPSGQGMSMTKDGQSVPLAAGQTLFILQRVMQ</sequence>
<dbReference type="EMBL" id="CZQA01000012">
    <property type="protein sequence ID" value="CUS38862.1"/>
    <property type="molecule type" value="Genomic_DNA"/>
</dbReference>